<keyword evidence="1" id="KW-1133">Transmembrane helix</keyword>
<dbReference type="InterPro" id="IPR000917">
    <property type="entry name" value="Sulfatase_N"/>
</dbReference>
<feature type="transmembrane region" description="Helical" evidence="1">
    <location>
        <begin position="113"/>
        <end position="133"/>
    </location>
</feature>
<feature type="domain" description="Sulfatase N-terminal" evidence="2">
    <location>
        <begin position="220"/>
        <end position="500"/>
    </location>
</feature>
<evidence type="ECO:0000313" key="4">
    <source>
        <dbReference type="Proteomes" id="UP000245020"/>
    </source>
</evidence>
<sequence length="554" mass="64145">MKYRSFLIRFLLIAITYYLINEPFIDDRVNFYLMVEWWGKLTGYLVQLIATLVLVTLFIYTKRVVKYLFLIMFLINSLFYLTFYKSVGTYLTFSDLITLLNAKAKIDDAIMGYGDQLLVALLMHIPFVIVYLWPVTIRFKWGGSLTLSACYLLVLFSYTLSLLNTQGRGLIGRPGFILPTVQFALYTYVNGKNRDINEALKPKERPDFRKFIADSGEINTVIMTIDESINWDLIDLNYNGNVTPSLYRYPEKNIVNFGRAVSYANCSDLSNASIRKFVRYGEEEKDLLGTEIVYIWEIVKQAGFVPYLIDAQANGVGHNYFTKAETDQINIIKVDDESDAELIDLIVEMRDRYPEQKQFYLVIKQGAHLPYYKEGIENYFSPVMQNASLSQATREEIINTYKNRARFETDRYFEAILEKLPYKEQVAIVYTSDHGQTFDAPGQKSFHCDTRNPDIKEAIVPLLFIGPQLLNESVTIENIKKNQSIKSHYYIPALIMMALGYKDSDIAQFTEYFKLSEEDTIPHFVYDRAIPFFQSDAQKKELKEVEIIPLAPQS</sequence>
<protein>
    <recommendedName>
        <fullName evidence="2">Sulfatase N-terminal domain-containing protein</fullName>
    </recommendedName>
</protein>
<accession>A0A2U2AHC3</accession>
<feature type="transmembrane region" description="Helical" evidence="1">
    <location>
        <begin position="67"/>
        <end position="93"/>
    </location>
</feature>
<dbReference type="Pfam" id="PF00884">
    <property type="entry name" value="Sulfatase"/>
    <property type="match status" value="1"/>
</dbReference>
<gene>
    <name evidence="3" type="ORF">DC083_02390</name>
</gene>
<feature type="transmembrane region" description="Helical" evidence="1">
    <location>
        <begin position="7"/>
        <end position="25"/>
    </location>
</feature>
<evidence type="ECO:0000313" key="3">
    <source>
        <dbReference type="EMBL" id="PWD82053.1"/>
    </source>
</evidence>
<name>A0A2U2AHC3_9GAMM</name>
<reference evidence="4" key="1">
    <citation type="submission" date="2018-05" db="EMBL/GenBank/DDBJ databases">
        <title>Ignatzschineria dubaiensis sp. nov., isolated from necrotic foot tissues of dromedaries (Camelus dromedarius) and associated maggots in Dubai, United Arab Emirates.</title>
        <authorList>
            <person name="Tsang C.C."/>
            <person name="Tang J.Y.M."/>
            <person name="Fong J.Y.H."/>
            <person name="Kinne J."/>
            <person name="Lee H.H."/>
            <person name="Joseph M."/>
            <person name="Jose S."/>
            <person name="Schuster R.K."/>
            <person name="Tang Y."/>
            <person name="Sivakumar S."/>
            <person name="Chen J.H.K."/>
            <person name="Teng J.L.L."/>
            <person name="Lau S.K.P."/>
            <person name="Wernery U."/>
            <person name="Woo P.C.Y."/>
        </authorList>
    </citation>
    <scope>NUCLEOTIDE SEQUENCE [LARGE SCALE GENOMIC DNA]</scope>
    <source>
        <strain evidence="4">KCTC 22644</strain>
    </source>
</reference>
<feature type="transmembrane region" description="Helical" evidence="1">
    <location>
        <begin position="37"/>
        <end position="60"/>
    </location>
</feature>
<feature type="transmembrane region" description="Helical" evidence="1">
    <location>
        <begin position="145"/>
        <end position="163"/>
    </location>
</feature>
<dbReference type="PANTHER" id="PTHR30443">
    <property type="entry name" value="INNER MEMBRANE PROTEIN"/>
    <property type="match status" value="1"/>
</dbReference>
<dbReference type="AlphaFoldDB" id="A0A2U2AHC3"/>
<comment type="caution">
    <text evidence="3">The sequence shown here is derived from an EMBL/GenBank/DDBJ whole genome shotgun (WGS) entry which is preliminary data.</text>
</comment>
<dbReference type="InterPro" id="IPR017850">
    <property type="entry name" value="Alkaline_phosphatase_core_sf"/>
</dbReference>
<dbReference type="EMBL" id="QEWQ01000001">
    <property type="protein sequence ID" value="PWD82053.1"/>
    <property type="molecule type" value="Genomic_DNA"/>
</dbReference>
<dbReference type="Proteomes" id="UP000245020">
    <property type="component" value="Unassembled WGS sequence"/>
</dbReference>
<dbReference type="Gene3D" id="3.40.720.10">
    <property type="entry name" value="Alkaline Phosphatase, subunit A"/>
    <property type="match status" value="1"/>
</dbReference>
<dbReference type="SUPFAM" id="SSF53649">
    <property type="entry name" value="Alkaline phosphatase-like"/>
    <property type="match status" value="1"/>
</dbReference>
<keyword evidence="1" id="KW-0472">Membrane</keyword>
<dbReference type="GO" id="GO:0009244">
    <property type="term" value="P:lipopolysaccharide core region biosynthetic process"/>
    <property type="evidence" value="ECO:0007669"/>
    <property type="project" value="TreeGrafter"/>
</dbReference>
<keyword evidence="4" id="KW-1185">Reference proteome</keyword>
<dbReference type="GO" id="GO:0005886">
    <property type="term" value="C:plasma membrane"/>
    <property type="evidence" value="ECO:0007669"/>
    <property type="project" value="UniProtKB-SubCell"/>
</dbReference>
<organism evidence="3 4">
    <name type="scientific">Ignatzschineria ureiclastica</name>
    <dbReference type="NCBI Taxonomy" id="472582"/>
    <lineage>
        <taxon>Bacteria</taxon>
        <taxon>Pseudomonadati</taxon>
        <taxon>Pseudomonadota</taxon>
        <taxon>Gammaproteobacteria</taxon>
        <taxon>Cardiobacteriales</taxon>
        <taxon>Ignatzschineriaceae</taxon>
        <taxon>Ignatzschineria</taxon>
    </lineage>
</organism>
<evidence type="ECO:0000259" key="2">
    <source>
        <dbReference type="Pfam" id="PF00884"/>
    </source>
</evidence>
<keyword evidence="1" id="KW-0812">Transmembrane</keyword>
<dbReference type="InterPro" id="IPR040423">
    <property type="entry name" value="PEA_transferase"/>
</dbReference>
<evidence type="ECO:0000256" key="1">
    <source>
        <dbReference type="SAM" id="Phobius"/>
    </source>
</evidence>
<proteinExistence type="predicted"/>
<dbReference type="GO" id="GO:0016776">
    <property type="term" value="F:phosphotransferase activity, phosphate group as acceptor"/>
    <property type="evidence" value="ECO:0007669"/>
    <property type="project" value="TreeGrafter"/>
</dbReference>
<dbReference type="PANTHER" id="PTHR30443:SF0">
    <property type="entry name" value="PHOSPHOETHANOLAMINE TRANSFERASE EPTA"/>
    <property type="match status" value="1"/>
</dbReference>